<feature type="region of interest" description="Disordered" evidence="1">
    <location>
        <begin position="106"/>
        <end position="130"/>
    </location>
</feature>
<evidence type="ECO:0000313" key="5">
    <source>
        <dbReference type="Proteomes" id="UP000437068"/>
    </source>
</evidence>
<comment type="caution">
    <text evidence="2">The sequence shown here is derived from an EMBL/GenBank/DDBJ whole genome shotgun (WGS) entry which is preliminary data.</text>
</comment>
<evidence type="ECO:0000313" key="3">
    <source>
        <dbReference type="EMBL" id="KAE9329062.1"/>
    </source>
</evidence>
<accession>A0A6A3FUW0</accession>
<proteinExistence type="predicted"/>
<dbReference type="Proteomes" id="UP000437068">
    <property type="component" value="Unassembled WGS sequence"/>
</dbReference>
<evidence type="ECO:0000313" key="2">
    <source>
        <dbReference type="EMBL" id="KAE8949062.1"/>
    </source>
</evidence>
<dbReference type="EMBL" id="QXGE01000025">
    <property type="protein sequence ID" value="KAE9329062.1"/>
    <property type="molecule type" value="Genomic_DNA"/>
</dbReference>
<reference evidence="4 5" key="1">
    <citation type="submission" date="2018-08" db="EMBL/GenBank/DDBJ databases">
        <title>Genomic investigation of the strawberry pathogen Phytophthora fragariae indicates pathogenicity is determined by transcriptional variation in three key races.</title>
        <authorList>
            <person name="Adams T.M."/>
            <person name="Armitage A.D."/>
            <person name="Sobczyk M.K."/>
            <person name="Bates H.J."/>
            <person name="Dunwell J.M."/>
            <person name="Nellist C.F."/>
            <person name="Harrison R.J."/>
        </authorList>
    </citation>
    <scope>NUCLEOTIDE SEQUENCE [LARGE SCALE GENOMIC DNA]</scope>
    <source>
        <strain evidence="3 5">A4</strain>
        <strain evidence="2 4">NOV-9</strain>
    </source>
</reference>
<dbReference type="Proteomes" id="UP000429523">
    <property type="component" value="Unassembled WGS sequence"/>
</dbReference>
<sequence length="161" mass="17654">MVLPGLVGLLVAQKQRHEESPPMRNWTCCRSRPRPNRSSSNRTDVEMEGEQQDEEDAEVEGGQDAAALGQAELRHLLGARELDEDPGLQPRLIAAARQGLVLLPAQEKSAGETMPTTTAGAVSKKPEVKADKKMSSMDFEWSNMSFVTALPKKQSIVRCIT</sequence>
<organism evidence="2 4">
    <name type="scientific">Phytophthora fragariae</name>
    <dbReference type="NCBI Taxonomy" id="53985"/>
    <lineage>
        <taxon>Eukaryota</taxon>
        <taxon>Sar</taxon>
        <taxon>Stramenopiles</taxon>
        <taxon>Oomycota</taxon>
        <taxon>Peronosporomycetes</taxon>
        <taxon>Peronosporales</taxon>
        <taxon>Peronosporaceae</taxon>
        <taxon>Phytophthora</taxon>
    </lineage>
</organism>
<gene>
    <name evidence="3" type="ORF">PF001_g1113</name>
    <name evidence="2" type="ORF">PF009_g1407</name>
</gene>
<protein>
    <submittedName>
        <fullName evidence="2">Uncharacterized protein</fullName>
    </submittedName>
</protein>
<name>A0A6A3FUW0_9STRA</name>
<feature type="compositionally biased region" description="Acidic residues" evidence="1">
    <location>
        <begin position="46"/>
        <end position="61"/>
    </location>
</feature>
<evidence type="ECO:0000313" key="4">
    <source>
        <dbReference type="Proteomes" id="UP000429523"/>
    </source>
</evidence>
<feature type="region of interest" description="Disordered" evidence="1">
    <location>
        <begin position="14"/>
        <end position="63"/>
    </location>
</feature>
<dbReference type="EMBL" id="QXGF01000032">
    <property type="protein sequence ID" value="KAE8949062.1"/>
    <property type="molecule type" value="Genomic_DNA"/>
</dbReference>
<evidence type="ECO:0000256" key="1">
    <source>
        <dbReference type="SAM" id="MobiDB-lite"/>
    </source>
</evidence>
<dbReference type="AlphaFoldDB" id="A0A6A3FUW0"/>